<sequence>MAYYNQPGSYNQQQYQQWQQPSQCYGSYGNYYQNSVFSVQAWQAFQFQSPSDLHVVFTDVMNRNPENSSRNAIQAEDLTNVLNNTPSIQNYFKINWSRELCSIMIAMLDRSMDGFMQWEEFTELLQCLVSWYNVFRQHDANGSGFIEASELVKVIKSLFGYQISPQCLETILKRYSRVIAGRGCLIAFDDFVSLSVRLRAYTDAFRKRDALQNGHETGRTTFEYDDFLRCVMCL</sequence>
<proteinExistence type="predicted"/>
<keyword evidence="7" id="KW-0472">Membrane</keyword>
<evidence type="ECO:0000256" key="7">
    <source>
        <dbReference type="ARBA" id="ARBA00023136"/>
    </source>
</evidence>
<evidence type="ECO:0000256" key="4">
    <source>
        <dbReference type="ARBA" id="ARBA00022723"/>
    </source>
</evidence>
<evidence type="ECO:0000256" key="2">
    <source>
        <dbReference type="ARBA" id="ARBA00004496"/>
    </source>
</evidence>
<dbReference type="Proteomes" id="UP001347796">
    <property type="component" value="Unassembled WGS sequence"/>
</dbReference>
<keyword evidence="4" id="KW-0479">Metal-binding</keyword>
<dbReference type="PANTHER" id="PTHR46735:SF6">
    <property type="entry name" value="EF-HAND DOMAIN-CONTAINING PROTEIN"/>
    <property type="match status" value="1"/>
</dbReference>
<reference evidence="9 10" key="1">
    <citation type="submission" date="2024-01" db="EMBL/GenBank/DDBJ databases">
        <title>The genome of the rayed Mediterranean limpet Patella caerulea (Linnaeus, 1758).</title>
        <authorList>
            <person name="Anh-Thu Weber A."/>
            <person name="Halstead-Nussloch G."/>
        </authorList>
    </citation>
    <scope>NUCLEOTIDE SEQUENCE [LARGE SCALE GENOMIC DNA]</scope>
    <source>
        <strain evidence="9">AATW-2023a</strain>
        <tissue evidence="9">Whole specimen</tissue>
    </source>
</reference>
<keyword evidence="6" id="KW-0106">Calcium</keyword>
<evidence type="ECO:0000256" key="5">
    <source>
        <dbReference type="ARBA" id="ARBA00022737"/>
    </source>
</evidence>
<organism evidence="9 10">
    <name type="scientific">Patella caerulea</name>
    <name type="common">Rayed Mediterranean limpet</name>
    <dbReference type="NCBI Taxonomy" id="87958"/>
    <lineage>
        <taxon>Eukaryota</taxon>
        <taxon>Metazoa</taxon>
        <taxon>Spiralia</taxon>
        <taxon>Lophotrochozoa</taxon>
        <taxon>Mollusca</taxon>
        <taxon>Gastropoda</taxon>
        <taxon>Patellogastropoda</taxon>
        <taxon>Patelloidea</taxon>
        <taxon>Patellidae</taxon>
        <taxon>Patella</taxon>
    </lineage>
</organism>
<dbReference type="EMBL" id="JAZGQO010000021">
    <property type="protein sequence ID" value="KAK6165972.1"/>
    <property type="molecule type" value="Genomic_DNA"/>
</dbReference>
<dbReference type="AlphaFoldDB" id="A0AAN8FX84"/>
<dbReference type="InterPro" id="IPR002048">
    <property type="entry name" value="EF_hand_dom"/>
</dbReference>
<dbReference type="Gene3D" id="1.10.238.10">
    <property type="entry name" value="EF-hand"/>
    <property type="match status" value="1"/>
</dbReference>
<dbReference type="GO" id="GO:0005737">
    <property type="term" value="C:cytoplasm"/>
    <property type="evidence" value="ECO:0007669"/>
    <property type="project" value="UniProtKB-SubCell"/>
</dbReference>
<evidence type="ECO:0000256" key="6">
    <source>
        <dbReference type="ARBA" id="ARBA00022837"/>
    </source>
</evidence>
<feature type="domain" description="EF-hand" evidence="8">
    <location>
        <begin position="126"/>
        <end position="161"/>
    </location>
</feature>
<keyword evidence="3" id="KW-0963">Cytoplasm</keyword>
<comment type="subcellular location">
    <subcellularLocation>
        <location evidence="2">Cytoplasm</location>
    </subcellularLocation>
    <subcellularLocation>
        <location evidence="1">Endomembrane system</location>
    </subcellularLocation>
</comment>
<evidence type="ECO:0000256" key="1">
    <source>
        <dbReference type="ARBA" id="ARBA00004308"/>
    </source>
</evidence>
<dbReference type="InterPro" id="IPR011992">
    <property type="entry name" value="EF-hand-dom_pair"/>
</dbReference>
<accession>A0AAN8FX84</accession>
<evidence type="ECO:0000313" key="9">
    <source>
        <dbReference type="EMBL" id="KAK6165972.1"/>
    </source>
</evidence>
<evidence type="ECO:0000259" key="8">
    <source>
        <dbReference type="PROSITE" id="PS50222"/>
    </source>
</evidence>
<dbReference type="SUPFAM" id="SSF47473">
    <property type="entry name" value="EF-hand"/>
    <property type="match status" value="1"/>
</dbReference>
<comment type="caution">
    <text evidence="9">The sequence shown here is derived from an EMBL/GenBank/DDBJ whole genome shotgun (WGS) entry which is preliminary data.</text>
</comment>
<evidence type="ECO:0000256" key="3">
    <source>
        <dbReference type="ARBA" id="ARBA00022490"/>
    </source>
</evidence>
<keyword evidence="10" id="KW-1185">Reference proteome</keyword>
<dbReference type="PANTHER" id="PTHR46735">
    <property type="entry name" value="CALPAIN, SMALL SUBUNIT 1 A-RELATED"/>
    <property type="match status" value="1"/>
</dbReference>
<dbReference type="Pfam" id="PF13405">
    <property type="entry name" value="EF-hand_6"/>
    <property type="match status" value="1"/>
</dbReference>
<keyword evidence="5" id="KW-0677">Repeat</keyword>
<protein>
    <recommendedName>
        <fullName evidence="8">EF-hand domain-containing protein</fullName>
    </recommendedName>
</protein>
<evidence type="ECO:0000313" key="10">
    <source>
        <dbReference type="Proteomes" id="UP001347796"/>
    </source>
</evidence>
<dbReference type="PROSITE" id="PS50222">
    <property type="entry name" value="EF_HAND_2"/>
    <property type="match status" value="1"/>
</dbReference>
<dbReference type="GO" id="GO:0012505">
    <property type="term" value="C:endomembrane system"/>
    <property type="evidence" value="ECO:0007669"/>
    <property type="project" value="UniProtKB-SubCell"/>
</dbReference>
<dbReference type="PROSITE" id="PS00018">
    <property type="entry name" value="EF_HAND_1"/>
    <property type="match status" value="1"/>
</dbReference>
<dbReference type="GO" id="GO:0005509">
    <property type="term" value="F:calcium ion binding"/>
    <property type="evidence" value="ECO:0007669"/>
    <property type="project" value="InterPro"/>
</dbReference>
<gene>
    <name evidence="9" type="ORF">SNE40_022772</name>
</gene>
<name>A0AAN8FX84_PATCE</name>
<dbReference type="InterPro" id="IPR018247">
    <property type="entry name" value="EF_Hand_1_Ca_BS"/>
</dbReference>